<dbReference type="Proteomes" id="UP000697710">
    <property type="component" value="Unassembled WGS sequence"/>
</dbReference>
<dbReference type="GO" id="GO:0003677">
    <property type="term" value="F:DNA binding"/>
    <property type="evidence" value="ECO:0007669"/>
    <property type="project" value="InterPro"/>
</dbReference>
<sequence length="320" mass="34315">VPPELLVLPATNLEEVSPAILEAQPDVLVVDSIQTAYLPSVASAPGSVSQVRESALALIELAKGRDMTVILVGHVTKEGTLAGPRTLEHMVDTVLYMEGERYQHYRILRSAKNRFGSVDEIGVFEMVDRGLQEVPNPSQVFLSEHTAGAVGSVVSASVEGTRAILMEIQSLVNPTRYGIPQRLTTGFDGKRLEIILAVLAKRAGIDFSQHDVFVNVAGGLRVVEPGVDLGVCLAVASSRKDLPPQPDTIALGEIGLGGELRRIAHPERRITEAARLGYQRVLLPEANARDLGASREGVRIVGAGTVVEALHEGLRRGPEQ</sequence>
<dbReference type="EMBL" id="JAGQHR010001069">
    <property type="protein sequence ID" value="MCA9730255.1"/>
    <property type="molecule type" value="Genomic_DNA"/>
</dbReference>
<dbReference type="Gene3D" id="3.40.50.300">
    <property type="entry name" value="P-loop containing nucleotide triphosphate hydrolases"/>
    <property type="match status" value="1"/>
</dbReference>
<dbReference type="GO" id="GO:0005829">
    <property type="term" value="C:cytosol"/>
    <property type="evidence" value="ECO:0007669"/>
    <property type="project" value="TreeGrafter"/>
</dbReference>
<dbReference type="GO" id="GO:0005524">
    <property type="term" value="F:ATP binding"/>
    <property type="evidence" value="ECO:0007669"/>
    <property type="project" value="InterPro"/>
</dbReference>
<name>A0A956RRS3_UNCEI</name>
<organism evidence="2 3">
    <name type="scientific">Eiseniibacteriota bacterium</name>
    <dbReference type="NCBI Taxonomy" id="2212470"/>
    <lineage>
        <taxon>Bacteria</taxon>
        <taxon>Candidatus Eiseniibacteriota</taxon>
    </lineage>
</organism>
<reference evidence="2" key="1">
    <citation type="submission" date="2020-04" db="EMBL/GenBank/DDBJ databases">
        <authorList>
            <person name="Zhang T."/>
        </authorList>
    </citation>
    <scope>NUCLEOTIDE SEQUENCE</scope>
    <source>
        <strain evidence="2">HKST-UBA01</strain>
    </source>
</reference>
<dbReference type="InterPro" id="IPR014721">
    <property type="entry name" value="Ribsml_uS5_D2-typ_fold_subgr"/>
</dbReference>
<dbReference type="SUPFAM" id="SSF52540">
    <property type="entry name" value="P-loop containing nucleoside triphosphate hydrolases"/>
    <property type="match status" value="1"/>
</dbReference>
<dbReference type="Pfam" id="PF13541">
    <property type="entry name" value="ChlI"/>
    <property type="match status" value="1"/>
</dbReference>
<comment type="caution">
    <text evidence="2">The sequence shown here is derived from an EMBL/GenBank/DDBJ whole genome shotgun (WGS) entry which is preliminary data.</text>
</comment>
<dbReference type="Gene3D" id="3.30.230.10">
    <property type="match status" value="1"/>
</dbReference>
<proteinExistence type="predicted"/>
<evidence type="ECO:0000259" key="1">
    <source>
        <dbReference type="PROSITE" id="PS50162"/>
    </source>
</evidence>
<reference evidence="2" key="2">
    <citation type="journal article" date="2021" name="Microbiome">
        <title>Successional dynamics and alternative stable states in a saline activated sludge microbial community over 9 years.</title>
        <authorList>
            <person name="Wang Y."/>
            <person name="Ye J."/>
            <person name="Ju F."/>
            <person name="Liu L."/>
            <person name="Boyd J.A."/>
            <person name="Deng Y."/>
            <person name="Parks D.H."/>
            <person name="Jiang X."/>
            <person name="Yin X."/>
            <person name="Woodcroft B.J."/>
            <person name="Tyson G.W."/>
            <person name="Hugenholtz P."/>
            <person name="Polz M.F."/>
            <person name="Zhang T."/>
        </authorList>
    </citation>
    <scope>NUCLEOTIDE SEQUENCE</scope>
    <source>
        <strain evidence="2">HKST-UBA01</strain>
    </source>
</reference>
<evidence type="ECO:0000313" key="3">
    <source>
        <dbReference type="Proteomes" id="UP000697710"/>
    </source>
</evidence>
<feature type="non-terminal residue" evidence="2">
    <location>
        <position position="1"/>
    </location>
</feature>
<protein>
    <submittedName>
        <fullName evidence="2">DNA repair protein RadA</fullName>
    </submittedName>
</protein>
<dbReference type="PANTHER" id="PTHR32472:SF10">
    <property type="entry name" value="DNA REPAIR PROTEIN RADA-LIKE PROTEIN"/>
    <property type="match status" value="1"/>
</dbReference>
<feature type="domain" description="RecA family profile 1" evidence="1">
    <location>
        <begin position="1"/>
        <end position="75"/>
    </location>
</feature>
<dbReference type="PROSITE" id="PS50162">
    <property type="entry name" value="RECA_2"/>
    <property type="match status" value="1"/>
</dbReference>
<dbReference type="InterPro" id="IPR020568">
    <property type="entry name" value="Ribosomal_Su5_D2-typ_SF"/>
</dbReference>
<dbReference type="GO" id="GO:0000725">
    <property type="term" value="P:recombinational repair"/>
    <property type="evidence" value="ECO:0007669"/>
    <property type="project" value="TreeGrafter"/>
</dbReference>
<dbReference type="InterPro" id="IPR027417">
    <property type="entry name" value="P-loop_NTPase"/>
</dbReference>
<dbReference type="GO" id="GO:0140664">
    <property type="term" value="F:ATP-dependent DNA damage sensor activity"/>
    <property type="evidence" value="ECO:0007669"/>
    <property type="project" value="InterPro"/>
</dbReference>
<evidence type="ECO:0000313" key="2">
    <source>
        <dbReference type="EMBL" id="MCA9730255.1"/>
    </source>
</evidence>
<dbReference type="SUPFAM" id="SSF54211">
    <property type="entry name" value="Ribosomal protein S5 domain 2-like"/>
    <property type="match status" value="1"/>
</dbReference>
<dbReference type="PRINTS" id="PR01874">
    <property type="entry name" value="DNAREPAIRADA"/>
</dbReference>
<dbReference type="AlphaFoldDB" id="A0A956RRS3"/>
<accession>A0A956RRS3</accession>
<dbReference type="InterPro" id="IPR020588">
    <property type="entry name" value="RecA_ATP-bd"/>
</dbReference>
<dbReference type="PANTHER" id="PTHR32472">
    <property type="entry name" value="DNA REPAIR PROTEIN RADA"/>
    <property type="match status" value="1"/>
</dbReference>
<gene>
    <name evidence="2" type="ORF">KC729_21400</name>
</gene>